<sequence length="120" mass="13114">MDHQAMQQAPTPRRSGGATDPQAERRAPDPQGGSGRAPNPQAGSDRSRTPRRKRQVSDPQAERRAHDRHQATTSGLRVNCHRTAPDIGIERLGLDIGHRVTRQVSGHLGSTAAPRHMARQ</sequence>
<comment type="caution">
    <text evidence="2">The sequence shown here is derived from an EMBL/GenBank/DDBJ whole genome shotgun (WGS) entry which is preliminary data.</text>
</comment>
<evidence type="ECO:0000313" key="2">
    <source>
        <dbReference type="EMBL" id="CAI9543224.1"/>
    </source>
</evidence>
<name>A0ABN9B6N1_9NEOB</name>
<evidence type="ECO:0000313" key="3">
    <source>
        <dbReference type="Proteomes" id="UP001162483"/>
    </source>
</evidence>
<reference evidence="2" key="1">
    <citation type="submission" date="2023-05" db="EMBL/GenBank/DDBJ databases">
        <authorList>
            <person name="Stuckert A."/>
        </authorList>
    </citation>
    <scope>NUCLEOTIDE SEQUENCE</scope>
</reference>
<proteinExistence type="predicted"/>
<feature type="region of interest" description="Disordered" evidence="1">
    <location>
        <begin position="1"/>
        <end position="82"/>
    </location>
</feature>
<dbReference type="EMBL" id="CATNWA010002565">
    <property type="protein sequence ID" value="CAI9543224.1"/>
    <property type="molecule type" value="Genomic_DNA"/>
</dbReference>
<evidence type="ECO:0000256" key="1">
    <source>
        <dbReference type="SAM" id="MobiDB-lite"/>
    </source>
</evidence>
<accession>A0ABN9B6N1</accession>
<organism evidence="2 3">
    <name type="scientific">Staurois parvus</name>
    <dbReference type="NCBI Taxonomy" id="386267"/>
    <lineage>
        <taxon>Eukaryota</taxon>
        <taxon>Metazoa</taxon>
        <taxon>Chordata</taxon>
        <taxon>Craniata</taxon>
        <taxon>Vertebrata</taxon>
        <taxon>Euteleostomi</taxon>
        <taxon>Amphibia</taxon>
        <taxon>Batrachia</taxon>
        <taxon>Anura</taxon>
        <taxon>Neobatrachia</taxon>
        <taxon>Ranoidea</taxon>
        <taxon>Ranidae</taxon>
        <taxon>Staurois</taxon>
    </lineage>
</organism>
<protein>
    <submittedName>
        <fullName evidence="2">Uncharacterized protein</fullName>
    </submittedName>
</protein>
<feature type="compositionally biased region" description="Polar residues" evidence="1">
    <location>
        <begin position="1"/>
        <end position="10"/>
    </location>
</feature>
<gene>
    <name evidence="2" type="ORF">SPARVUS_LOCUS2246176</name>
</gene>
<keyword evidence="3" id="KW-1185">Reference proteome</keyword>
<feature type="compositionally biased region" description="Basic and acidic residues" evidence="1">
    <location>
        <begin position="60"/>
        <end position="70"/>
    </location>
</feature>
<dbReference type="Proteomes" id="UP001162483">
    <property type="component" value="Unassembled WGS sequence"/>
</dbReference>